<evidence type="ECO:0000259" key="4">
    <source>
        <dbReference type="Pfam" id="PF01117"/>
    </source>
</evidence>
<dbReference type="PANTHER" id="PTHR10751">
    <property type="entry name" value="GUANYLATE BINDING PROTEIN"/>
    <property type="match status" value="1"/>
</dbReference>
<evidence type="ECO:0000313" key="6">
    <source>
        <dbReference type="EMBL" id="TGO59537.1"/>
    </source>
</evidence>
<dbReference type="Pfam" id="PF02263">
    <property type="entry name" value="GBP"/>
    <property type="match status" value="1"/>
</dbReference>
<evidence type="ECO:0000256" key="1">
    <source>
        <dbReference type="ARBA" id="ARBA00009831"/>
    </source>
</evidence>
<evidence type="ECO:0000313" key="7">
    <source>
        <dbReference type="Proteomes" id="UP000297452"/>
    </source>
</evidence>
<feature type="region of interest" description="Disordered" evidence="3">
    <location>
        <begin position="201"/>
        <end position="225"/>
    </location>
</feature>
<keyword evidence="2" id="KW-1015">Disulfide bond</keyword>
<dbReference type="OrthoDB" id="2135133at2759"/>
<dbReference type="GO" id="GO:0005525">
    <property type="term" value="F:GTP binding"/>
    <property type="evidence" value="ECO:0007669"/>
    <property type="project" value="InterPro"/>
</dbReference>
<keyword evidence="7" id="KW-1185">Reference proteome</keyword>
<evidence type="ECO:0000256" key="2">
    <source>
        <dbReference type="ARBA" id="ARBA00023157"/>
    </source>
</evidence>
<dbReference type="Gene3D" id="2.170.15.10">
    <property type="entry name" value="Proaerolysin, chain A, domain 3"/>
    <property type="match status" value="1"/>
</dbReference>
<dbReference type="InterPro" id="IPR015894">
    <property type="entry name" value="Guanylate-bd_N"/>
</dbReference>
<dbReference type="SUPFAM" id="SSF52540">
    <property type="entry name" value="P-loop containing nucleoside triphosphate hydrolases"/>
    <property type="match status" value="1"/>
</dbReference>
<dbReference type="SUPFAM" id="SSF56973">
    <property type="entry name" value="Aerolisin/ETX pore-forming domain"/>
    <property type="match status" value="1"/>
</dbReference>
<dbReference type="Proteomes" id="UP000297452">
    <property type="component" value="Unassembled WGS sequence"/>
</dbReference>
<dbReference type="GO" id="GO:0003924">
    <property type="term" value="F:GTPase activity"/>
    <property type="evidence" value="ECO:0007669"/>
    <property type="project" value="InterPro"/>
</dbReference>
<protein>
    <submittedName>
        <fullName evidence="6">Uncharacterized protein</fullName>
    </submittedName>
</protein>
<reference evidence="6 7" key="1">
    <citation type="submission" date="2017-12" db="EMBL/GenBank/DDBJ databases">
        <title>Comparative genomics of Botrytis spp.</title>
        <authorList>
            <person name="Valero-Jimenez C.A."/>
            <person name="Tapia P."/>
            <person name="Veloso J."/>
            <person name="Silva-Moreno E."/>
            <person name="Staats M."/>
            <person name="Valdes J.H."/>
            <person name="Van Kan J.A.L."/>
        </authorList>
    </citation>
    <scope>NUCLEOTIDE SEQUENCE [LARGE SCALE GENOMIC DNA]</scope>
    <source>
        <strain evidence="6 7">MUCL2120</strain>
    </source>
</reference>
<feature type="domain" description="Aerolysin-like C-terminal" evidence="4">
    <location>
        <begin position="1012"/>
        <end position="1259"/>
    </location>
</feature>
<dbReference type="STRING" id="278944.A0A4Z1IS81"/>
<dbReference type="InterPro" id="IPR055267">
    <property type="entry name" value="Aerolysin-like_C"/>
</dbReference>
<accession>A0A4Z1IS81</accession>
<proteinExistence type="inferred from homology"/>
<feature type="compositionally biased region" description="Low complexity" evidence="3">
    <location>
        <begin position="206"/>
        <end position="225"/>
    </location>
</feature>
<evidence type="ECO:0000256" key="3">
    <source>
        <dbReference type="SAM" id="MobiDB-lite"/>
    </source>
</evidence>
<dbReference type="EMBL" id="PQXJ01000160">
    <property type="protein sequence ID" value="TGO59537.1"/>
    <property type="molecule type" value="Genomic_DNA"/>
</dbReference>
<feature type="domain" description="Guanylate-binding protein N-terminal" evidence="5">
    <location>
        <begin position="67"/>
        <end position="317"/>
    </location>
</feature>
<comment type="similarity">
    <text evidence="1">Belongs to the aerolysin family.</text>
</comment>
<dbReference type="AlphaFoldDB" id="A0A4Z1IS81"/>
<dbReference type="Pfam" id="PF01117">
    <property type="entry name" value="Aerolysin"/>
    <property type="match status" value="1"/>
</dbReference>
<sequence>MWHYNEVRGYKSGITAESIAALGDQASHSMRWLDMTLPNASTDPDSPKAANQAYALKVIEDPTNSFVRLIKDPLNLISVMGPARSGKSTLMNVLAGCTVTELFATYPGMETFTKGIQIPTRVLTLPQFSSLEGETTVVPSNANVKVTFVDTEGQGAIGDNYDMDLFSPALVTSRVIIYNRTGGLLTEEILSQLGMMTQAAQRLRAGGNNDRSGSTSNNGTSGTSGNAAADPLFGHLFIVFNQFRTNKIDTVTSLKNALMNQEPETDSNSKNRNNIRKLLTSVFESIQVFILPDSLKSEARDALSDGVKDFILLTDFTPKYLEYFKLLRDGLSQALVSPRELTKGVPLTGGTIADFMPSFADAINRSQPLNLPSIFEQSQNNALNKVQIDFANSLSVVSDTILRDPTLSTQLLSIKFDGSVNLLLSQLASAISYMPVDVVRAAQNTASNSTAAVKADLIATNLNRIKTLMSTTLTNLVGSIGDELSKIFPTSSILQSPTDINNAFTTLFNTLSSTFKTKGDMYDPQALPDKYEATIQSALDLHKSGIQSKAASSWGVWATDLSQASIKTLTETLTTLGRNTQVGNYNQYNTSASSACNTAKSDFRQKLDNEYLWSDKQDKKDLFATAADNTMATQKAIWLSNEAEIKASLNVIFDSLKQTFVMKLQNSIVPLYEPEPFETITNHTLIKDALILFCTENKVSTALASKFGMDFDVFVSEKKSNFVNTYNTACDTYKAYITGELAGQVPLIIQSCRDQLDLIDLNLDLPTTTRIQIILSSNAAVTIAKNKFTLAKGNLHALPNGAISSTKIQTYQSQLDIGLELDRKAKVDKYDEVVSVYNKALLSEIIIPIIDQTLANNFVSTSALDTKITTQLMLFMSKKKGEEELALAKWNEWKTRTYPALVEVVQRNNSYKVDGLDGNLAATKAIQEHVIDNIKINCSGLASELGMSYIGAWTLSDVKPQDMGMSVTDPTKPNQQNSRIFRLNNTPRNGYYDVSIAFQAEKALLNIVKGNHSTNIEFFDWVVEVSDIIWGKPIITDLKPLKLDTTEYPAQNTPITVTVGASSAVTSTITDSQSWGVNAGVEVGYKWGVKDSWEANLKATFNGNFSSMKSRSESTTYTSTTSAQLTLPANRVNCVNQMVFDQRTSLPYTAKVKVVPRLRFQNGYTIWGGGGSYASNPNTAARKPAFKQSDKVYCSDHQSTFEFRRTDEIRDDALANADPWEWKLAMERSSYLVNYLDNLTTASQYEVYVKGKWEGITGKYAVTTVTPKNTMTTLLPPS</sequence>
<gene>
    <name evidence="6" type="ORF">BOTNAR_0160g00130</name>
</gene>
<dbReference type="InterPro" id="IPR027417">
    <property type="entry name" value="P-loop_NTPase"/>
</dbReference>
<dbReference type="Gene3D" id="3.40.50.300">
    <property type="entry name" value="P-loop containing nucleotide triphosphate hydrolases"/>
    <property type="match status" value="1"/>
</dbReference>
<comment type="caution">
    <text evidence="6">The sequence shown here is derived from an EMBL/GenBank/DDBJ whole genome shotgun (WGS) entry which is preliminary data.</text>
</comment>
<name>A0A4Z1IS81_9HELO</name>
<evidence type="ECO:0000259" key="5">
    <source>
        <dbReference type="Pfam" id="PF02263"/>
    </source>
</evidence>
<organism evidence="6 7">
    <name type="scientific">Botryotinia narcissicola</name>
    <dbReference type="NCBI Taxonomy" id="278944"/>
    <lineage>
        <taxon>Eukaryota</taxon>
        <taxon>Fungi</taxon>
        <taxon>Dikarya</taxon>
        <taxon>Ascomycota</taxon>
        <taxon>Pezizomycotina</taxon>
        <taxon>Leotiomycetes</taxon>
        <taxon>Helotiales</taxon>
        <taxon>Sclerotiniaceae</taxon>
        <taxon>Botryotinia</taxon>
    </lineage>
</organism>